<dbReference type="EMBL" id="JYDP01000056">
    <property type="protein sequence ID" value="KRZ10791.1"/>
    <property type="molecule type" value="Genomic_DNA"/>
</dbReference>
<keyword evidence="1" id="KW-0812">Transmembrane</keyword>
<dbReference type="AlphaFoldDB" id="A0A0V1HK08"/>
<protein>
    <submittedName>
        <fullName evidence="2">Uncharacterized protein</fullName>
    </submittedName>
</protein>
<feature type="transmembrane region" description="Helical" evidence="1">
    <location>
        <begin position="46"/>
        <end position="66"/>
    </location>
</feature>
<keyword evidence="1" id="KW-1133">Transmembrane helix</keyword>
<evidence type="ECO:0000313" key="3">
    <source>
        <dbReference type="Proteomes" id="UP000055024"/>
    </source>
</evidence>
<evidence type="ECO:0000313" key="2">
    <source>
        <dbReference type="EMBL" id="KRZ10791.1"/>
    </source>
</evidence>
<keyword evidence="3" id="KW-1185">Reference proteome</keyword>
<proteinExistence type="predicted"/>
<evidence type="ECO:0000256" key="1">
    <source>
        <dbReference type="SAM" id="Phobius"/>
    </source>
</evidence>
<reference evidence="2 3" key="1">
    <citation type="submission" date="2015-01" db="EMBL/GenBank/DDBJ databases">
        <title>Evolution of Trichinella species and genotypes.</title>
        <authorList>
            <person name="Korhonen P.K."/>
            <person name="Edoardo P."/>
            <person name="Giuseppe L.R."/>
            <person name="Gasser R.B."/>
        </authorList>
    </citation>
    <scope>NUCLEOTIDE SEQUENCE [LARGE SCALE GENOMIC DNA]</scope>
    <source>
        <strain evidence="2">ISS1029</strain>
    </source>
</reference>
<sequence>MKGKQLLVPGWENLQDLISAPPITLSQKPHTSLGSKNQYIIGRSMIYLNLLTGICCSLLGSGVWFLPSFREAGKSPGPAVVHYVTGLVPSWKITSRRTACQLMVYLCDWPRIFCGQPFQFIKLVVFVECVSVHSAALRMFTDADHPCSFNICPQDARAASLNWKRNGSLVILHNNKKFYGYVKTIFYRCACPTFIIAICPFEGVTPSSQQLSNVKHRTQQEEKENEFNGFELRFK</sequence>
<organism evidence="2 3">
    <name type="scientific">Trichinella zimbabwensis</name>
    <dbReference type="NCBI Taxonomy" id="268475"/>
    <lineage>
        <taxon>Eukaryota</taxon>
        <taxon>Metazoa</taxon>
        <taxon>Ecdysozoa</taxon>
        <taxon>Nematoda</taxon>
        <taxon>Enoplea</taxon>
        <taxon>Dorylaimia</taxon>
        <taxon>Trichinellida</taxon>
        <taxon>Trichinellidae</taxon>
        <taxon>Trichinella</taxon>
    </lineage>
</organism>
<dbReference type="Proteomes" id="UP000055024">
    <property type="component" value="Unassembled WGS sequence"/>
</dbReference>
<name>A0A0V1HK08_9BILA</name>
<accession>A0A0V1HK08</accession>
<keyword evidence="1" id="KW-0472">Membrane</keyword>
<comment type="caution">
    <text evidence="2">The sequence shown here is derived from an EMBL/GenBank/DDBJ whole genome shotgun (WGS) entry which is preliminary data.</text>
</comment>
<dbReference type="OrthoDB" id="10663266at2759"/>
<gene>
    <name evidence="2" type="ORF">T11_18056</name>
</gene>